<sequence length="152" mass="17193">DNSLVVWKEVELNSLSEKTRRDVMNEISILSMLEHNNIIAYFNHFMDKNTLILQRGLQLMKSWTSPLSPAADGRCGHGYLQPFTSLSLYMFGSDYYGCIGVEGKMGMEILEPVLLEFFEERHVRQVSCGDNHVVVLTQSGGIYSWGCGEYGT</sequence>
<gene>
    <name evidence="14" type="ORF">XENOCAPTIV_027442</name>
</gene>
<evidence type="ECO:0000256" key="11">
    <source>
        <dbReference type="ARBA" id="ARBA00022840"/>
    </source>
</evidence>
<proteinExistence type="inferred from homology"/>
<name>A0ABV0SEX4_9TELE</name>
<evidence type="ECO:0000256" key="8">
    <source>
        <dbReference type="ARBA" id="ARBA00022723"/>
    </source>
</evidence>
<keyword evidence="8" id="KW-0479">Metal-binding</keyword>
<evidence type="ECO:0000256" key="9">
    <source>
        <dbReference type="ARBA" id="ARBA00022741"/>
    </source>
</evidence>
<evidence type="ECO:0000313" key="15">
    <source>
        <dbReference type="Proteomes" id="UP001434883"/>
    </source>
</evidence>
<dbReference type="Gene3D" id="2.130.10.30">
    <property type="entry name" value="Regulator of chromosome condensation 1/beta-lactamase-inhibitor protein II"/>
    <property type="match status" value="1"/>
</dbReference>
<dbReference type="SUPFAM" id="SSF56112">
    <property type="entry name" value="Protein kinase-like (PK-like)"/>
    <property type="match status" value="1"/>
</dbReference>
<dbReference type="InterPro" id="IPR009091">
    <property type="entry name" value="RCC1/BLIP-II"/>
</dbReference>
<evidence type="ECO:0000256" key="6">
    <source>
        <dbReference type="ARBA" id="ARBA00022527"/>
    </source>
</evidence>
<feature type="non-terminal residue" evidence="14">
    <location>
        <position position="1"/>
    </location>
</feature>
<dbReference type="InterPro" id="IPR000408">
    <property type="entry name" value="Reg_chr_condens"/>
</dbReference>
<keyword evidence="10" id="KW-0808">Transferase</keyword>
<dbReference type="PROSITE" id="PS50012">
    <property type="entry name" value="RCC1_3"/>
    <property type="match status" value="1"/>
</dbReference>
<comment type="similarity">
    <text evidence="3">Belongs to the protein kinase superfamily. NEK Ser/Thr protein kinase family. NIMA subfamily.</text>
</comment>
<evidence type="ECO:0000256" key="7">
    <source>
        <dbReference type="ARBA" id="ARBA00022553"/>
    </source>
</evidence>
<comment type="caution">
    <text evidence="14">The sequence shown here is derived from an EMBL/GenBank/DDBJ whole genome shotgun (WGS) entry which is preliminary data.</text>
</comment>
<evidence type="ECO:0000256" key="5">
    <source>
        <dbReference type="ARBA" id="ARBA00022490"/>
    </source>
</evidence>
<accession>A0ABV0SEX4</accession>
<dbReference type="Pfam" id="PF13540">
    <property type="entry name" value="RCC1_2"/>
    <property type="match status" value="1"/>
</dbReference>
<keyword evidence="6" id="KW-0723">Serine/threonine-protein kinase</keyword>
<comment type="cofactor">
    <cofactor evidence="1">
        <name>Mg(2+)</name>
        <dbReference type="ChEBI" id="CHEBI:18420"/>
    </cofactor>
</comment>
<dbReference type="PANTHER" id="PTHR44535:SF1">
    <property type="entry name" value="SERINE_THREONINE-PROTEIN KINASE NEK9"/>
    <property type="match status" value="1"/>
</dbReference>
<keyword evidence="5" id="KW-0963">Cytoplasm</keyword>
<evidence type="ECO:0000256" key="10">
    <source>
        <dbReference type="ARBA" id="ARBA00022777"/>
    </source>
</evidence>
<organism evidence="14 15">
    <name type="scientific">Xenoophorus captivus</name>
    <dbReference type="NCBI Taxonomy" id="1517983"/>
    <lineage>
        <taxon>Eukaryota</taxon>
        <taxon>Metazoa</taxon>
        <taxon>Chordata</taxon>
        <taxon>Craniata</taxon>
        <taxon>Vertebrata</taxon>
        <taxon>Euteleostomi</taxon>
        <taxon>Actinopterygii</taxon>
        <taxon>Neopterygii</taxon>
        <taxon>Teleostei</taxon>
        <taxon>Neoteleostei</taxon>
        <taxon>Acanthomorphata</taxon>
        <taxon>Ovalentaria</taxon>
        <taxon>Atherinomorphae</taxon>
        <taxon>Cyprinodontiformes</taxon>
        <taxon>Goodeidae</taxon>
        <taxon>Xenoophorus</taxon>
    </lineage>
</organism>
<keyword evidence="10" id="KW-0418">Kinase</keyword>
<feature type="repeat" description="RCC1" evidence="13">
    <location>
        <begin position="86"/>
        <end position="139"/>
    </location>
</feature>
<dbReference type="PANTHER" id="PTHR44535">
    <property type="entry name" value="PROTEIN CBG16200"/>
    <property type="match status" value="1"/>
</dbReference>
<protein>
    <recommendedName>
        <fullName evidence="4">non-specific serine/threonine protein kinase</fullName>
        <ecNumber evidence="4">2.7.11.1</ecNumber>
    </recommendedName>
</protein>
<dbReference type="Proteomes" id="UP001434883">
    <property type="component" value="Unassembled WGS sequence"/>
</dbReference>
<evidence type="ECO:0000313" key="14">
    <source>
        <dbReference type="EMBL" id="MEQ2217987.1"/>
    </source>
</evidence>
<keyword evidence="11" id="KW-0067">ATP-binding</keyword>
<evidence type="ECO:0000256" key="2">
    <source>
        <dbReference type="ARBA" id="ARBA00004496"/>
    </source>
</evidence>
<dbReference type="EC" id="2.7.11.1" evidence="4"/>
<comment type="subcellular location">
    <subcellularLocation>
        <location evidence="2">Cytoplasm</location>
    </subcellularLocation>
</comment>
<reference evidence="14 15" key="1">
    <citation type="submission" date="2021-06" db="EMBL/GenBank/DDBJ databases">
        <authorList>
            <person name="Palmer J.M."/>
        </authorList>
    </citation>
    <scope>NUCLEOTIDE SEQUENCE [LARGE SCALE GENOMIC DNA]</scope>
    <source>
        <strain evidence="14 15">XC_2019</strain>
        <tissue evidence="14">Muscle</tissue>
    </source>
</reference>
<evidence type="ECO:0000256" key="13">
    <source>
        <dbReference type="PROSITE-ProRule" id="PRU00235"/>
    </source>
</evidence>
<dbReference type="Gene3D" id="3.30.200.20">
    <property type="entry name" value="Phosphorylase Kinase, domain 1"/>
    <property type="match status" value="1"/>
</dbReference>
<keyword evidence="7" id="KW-0597">Phosphoprotein</keyword>
<evidence type="ECO:0000256" key="1">
    <source>
        <dbReference type="ARBA" id="ARBA00001946"/>
    </source>
</evidence>
<evidence type="ECO:0000256" key="3">
    <source>
        <dbReference type="ARBA" id="ARBA00010886"/>
    </source>
</evidence>
<evidence type="ECO:0000256" key="4">
    <source>
        <dbReference type="ARBA" id="ARBA00012513"/>
    </source>
</evidence>
<keyword evidence="15" id="KW-1185">Reference proteome</keyword>
<dbReference type="EMBL" id="JAHRIN010076333">
    <property type="protein sequence ID" value="MEQ2217987.1"/>
    <property type="molecule type" value="Genomic_DNA"/>
</dbReference>
<evidence type="ECO:0000256" key="12">
    <source>
        <dbReference type="ARBA" id="ARBA00022842"/>
    </source>
</evidence>
<keyword evidence="9" id="KW-0547">Nucleotide-binding</keyword>
<dbReference type="InterPro" id="IPR051997">
    <property type="entry name" value="STK_NEK"/>
</dbReference>
<dbReference type="InterPro" id="IPR011009">
    <property type="entry name" value="Kinase-like_dom_sf"/>
</dbReference>
<dbReference type="SUPFAM" id="SSF50985">
    <property type="entry name" value="RCC1/BLIP-II"/>
    <property type="match status" value="1"/>
</dbReference>
<keyword evidence="12" id="KW-0460">Magnesium</keyword>